<feature type="non-terminal residue" evidence="1">
    <location>
        <position position="1"/>
    </location>
</feature>
<proteinExistence type="predicted"/>
<dbReference type="EMBL" id="QJKJ01010817">
    <property type="protein sequence ID" value="RDX72645.1"/>
    <property type="molecule type" value="Genomic_DNA"/>
</dbReference>
<reference evidence="1" key="1">
    <citation type="submission" date="2018-05" db="EMBL/GenBank/DDBJ databases">
        <title>Draft genome of Mucuna pruriens seed.</title>
        <authorList>
            <person name="Nnadi N.E."/>
            <person name="Vos R."/>
            <person name="Hasami M.H."/>
            <person name="Devisetty U.K."/>
            <person name="Aguiy J.C."/>
        </authorList>
    </citation>
    <scope>NUCLEOTIDE SEQUENCE [LARGE SCALE GENOMIC DNA]</scope>
    <source>
        <strain evidence="1">JCA_2017</strain>
    </source>
</reference>
<accession>A0A371F304</accession>
<sequence>MTRNTDPTHGTNKRPVRPCSLHLYCWLEWLQNCKDNLNQSNLHIFFLLLLNSLTSSLLINQPTNQP</sequence>
<gene>
    <name evidence="1" type="ORF">CR513_47834</name>
</gene>
<evidence type="ECO:0000313" key="2">
    <source>
        <dbReference type="Proteomes" id="UP000257109"/>
    </source>
</evidence>
<name>A0A371F304_MUCPR</name>
<protein>
    <submittedName>
        <fullName evidence="1">Uncharacterized protein</fullName>
    </submittedName>
</protein>
<organism evidence="1 2">
    <name type="scientific">Mucuna pruriens</name>
    <name type="common">Velvet bean</name>
    <name type="synonym">Dolichos pruriens</name>
    <dbReference type="NCBI Taxonomy" id="157652"/>
    <lineage>
        <taxon>Eukaryota</taxon>
        <taxon>Viridiplantae</taxon>
        <taxon>Streptophyta</taxon>
        <taxon>Embryophyta</taxon>
        <taxon>Tracheophyta</taxon>
        <taxon>Spermatophyta</taxon>
        <taxon>Magnoliopsida</taxon>
        <taxon>eudicotyledons</taxon>
        <taxon>Gunneridae</taxon>
        <taxon>Pentapetalae</taxon>
        <taxon>rosids</taxon>
        <taxon>fabids</taxon>
        <taxon>Fabales</taxon>
        <taxon>Fabaceae</taxon>
        <taxon>Papilionoideae</taxon>
        <taxon>50 kb inversion clade</taxon>
        <taxon>NPAAA clade</taxon>
        <taxon>indigoferoid/millettioid clade</taxon>
        <taxon>Phaseoleae</taxon>
        <taxon>Mucuna</taxon>
    </lineage>
</organism>
<dbReference type="AlphaFoldDB" id="A0A371F304"/>
<dbReference type="Proteomes" id="UP000257109">
    <property type="component" value="Unassembled WGS sequence"/>
</dbReference>
<keyword evidence="2" id="KW-1185">Reference proteome</keyword>
<evidence type="ECO:0000313" key="1">
    <source>
        <dbReference type="EMBL" id="RDX72645.1"/>
    </source>
</evidence>
<comment type="caution">
    <text evidence="1">The sequence shown here is derived from an EMBL/GenBank/DDBJ whole genome shotgun (WGS) entry which is preliminary data.</text>
</comment>